<evidence type="ECO:0000313" key="6">
    <source>
        <dbReference type="Proteomes" id="UP000272778"/>
    </source>
</evidence>
<evidence type="ECO:0000259" key="4">
    <source>
        <dbReference type="Pfam" id="PF13193"/>
    </source>
</evidence>
<keyword evidence="2" id="KW-0436">Ligase</keyword>
<name>A0A3N6PV50_9BURK</name>
<dbReference type="CDD" id="cd05917">
    <property type="entry name" value="FACL_like_2"/>
    <property type="match status" value="1"/>
</dbReference>
<organism evidence="5 6">
    <name type="scientific">Paraburkholderia dinghuensis</name>
    <dbReference type="NCBI Taxonomy" id="2305225"/>
    <lineage>
        <taxon>Bacteria</taxon>
        <taxon>Pseudomonadati</taxon>
        <taxon>Pseudomonadota</taxon>
        <taxon>Betaproteobacteria</taxon>
        <taxon>Burkholderiales</taxon>
        <taxon>Burkholderiaceae</taxon>
        <taxon>Paraburkholderia</taxon>
    </lineage>
</organism>
<evidence type="ECO:0000313" key="5">
    <source>
        <dbReference type="EMBL" id="RQH06090.1"/>
    </source>
</evidence>
<dbReference type="Proteomes" id="UP000272778">
    <property type="component" value="Unassembled WGS sequence"/>
</dbReference>
<comment type="similarity">
    <text evidence="1">Belongs to the ATP-dependent AMP-binding enzyme family.</text>
</comment>
<reference evidence="5 6" key="1">
    <citation type="submission" date="2018-11" db="EMBL/GenBank/DDBJ databases">
        <title>Paraburkholderia sp. DHOA04, isolated from soil.</title>
        <authorList>
            <person name="Gao Z.-H."/>
            <person name="Qiu L.-H."/>
            <person name="Fu J.-C."/>
        </authorList>
    </citation>
    <scope>NUCLEOTIDE SEQUENCE [LARGE SCALE GENOMIC DNA]</scope>
    <source>
        <strain evidence="5 6">DHOA04</strain>
    </source>
</reference>
<dbReference type="FunFam" id="3.30.300.30:FF:000008">
    <property type="entry name" value="2,3-dihydroxybenzoate-AMP ligase"/>
    <property type="match status" value="1"/>
</dbReference>
<dbReference type="InterPro" id="IPR042099">
    <property type="entry name" value="ANL_N_sf"/>
</dbReference>
<dbReference type="SUPFAM" id="SSF56801">
    <property type="entry name" value="Acetyl-CoA synthetase-like"/>
    <property type="match status" value="1"/>
</dbReference>
<dbReference type="AlphaFoldDB" id="A0A3N6PV50"/>
<comment type="caution">
    <text evidence="5">The sequence shown here is derived from an EMBL/GenBank/DDBJ whole genome shotgun (WGS) entry which is preliminary data.</text>
</comment>
<dbReference type="PROSITE" id="PS00455">
    <property type="entry name" value="AMP_BINDING"/>
    <property type="match status" value="1"/>
</dbReference>
<feature type="domain" description="AMP-dependent synthetase/ligase" evidence="3">
    <location>
        <begin position="41"/>
        <end position="433"/>
    </location>
</feature>
<proteinExistence type="inferred from homology"/>
<dbReference type="GO" id="GO:0031956">
    <property type="term" value="F:medium-chain fatty acid-CoA ligase activity"/>
    <property type="evidence" value="ECO:0007669"/>
    <property type="project" value="TreeGrafter"/>
</dbReference>
<dbReference type="GO" id="GO:0006631">
    <property type="term" value="P:fatty acid metabolic process"/>
    <property type="evidence" value="ECO:0007669"/>
    <property type="project" value="TreeGrafter"/>
</dbReference>
<gene>
    <name evidence="5" type="ORF">D1Y85_13000</name>
</gene>
<dbReference type="InterPro" id="IPR020845">
    <property type="entry name" value="AMP-binding_CS"/>
</dbReference>
<feature type="domain" description="AMP-binding enzyme C-terminal" evidence="4">
    <location>
        <begin position="483"/>
        <end position="558"/>
    </location>
</feature>
<evidence type="ECO:0000259" key="3">
    <source>
        <dbReference type="Pfam" id="PF00501"/>
    </source>
</evidence>
<dbReference type="OrthoDB" id="9766486at2"/>
<dbReference type="Gene3D" id="3.30.300.30">
    <property type="match status" value="1"/>
</dbReference>
<dbReference type="RefSeq" id="WP_124151467.1">
    <property type="nucleotide sequence ID" value="NZ_RQIS01000008.1"/>
</dbReference>
<protein>
    <submittedName>
        <fullName evidence="5">AMP-binding protein</fullName>
    </submittedName>
</protein>
<dbReference type="Gene3D" id="3.40.50.12780">
    <property type="entry name" value="N-terminal domain of ligase-like"/>
    <property type="match status" value="1"/>
</dbReference>
<dbReference type="Pfam" id="PF13193">
    <property type="entry name" value="AMP-binding_C"/>
    <property type="match status" value="1"/>
</dbReference>
<sequence length="580" mass="63502">MAIDAAGAREALIAPKDGLSYVRGTTATPLSDATIGAFLLETVQRFPERPAVVFREQGIRWTWREFADEVDVLAAGFLALGIVPGDRVGIWSPNRVEWLLTQFATARIGAVLVNINPAYRLAELEYALNKVGCKAIVTAESFKSTKYLEMLQTLAPELANATPGDLRAARLPDLRAVIRMCDTETPGMLNFGELVEMGRERLERTGKAELDGISATLSADDPINIQFTSGTTGNPKGATLTHRNVLNNGRFIAMAMRLTEADSLCIPVPLYHCFGMVLAVLACVSVGATMVFPGEAFDPRATLEAVSEEGCTALHGVPTMFIAELDHPDFASFDLRHLRTGIMAGSPCPIETMKHVVSKMHLAEITIAYGMTETSPVSFQSSTTDPLDKRTTTVGRIQPHLEVKIVDPLGNIVPVGVTGELCTKGYSVMRGYWGDDARTAEAIVDGWMHTGDLATIDADGYCNIVGRIKDMLIRGGENIYPREIEEFLFRHPKVQSVQVFGVPDAKYGEEVCAWIVLRPGEEASAEEIQAFCQGQIAHYKIPKYIRFVNELPMTVTGKVQKFVMRARMMDELKIGEQKTA</sequence>
<keyword evidence="6" id="KW-1185">Reference proteome</keyword>
<dbReference type="InterPro" id="IPR025110">
    <property type="entry name" value="AMP-bd_C"/>
</dbReference>
<accession>A0A3N6PV50</accession>
<evidence type="ECO:0000256" key="2">
    <source>
        <dbReference type="ARBA" id="ARBA00022598"/>
    </source>
</evidence>
<evidence type="ECO:0000256" key="1">
    <source>
        <dbReference type="ARBA" id="ARBA00006432"/>
    </source>
</evidence>
<dbReference type="PANTHER" id="PTHR43201">
    <property type="entry name" value="ACYL-COA SYNTHETASE"/>
    <property type="match status" value="1"/>
</dbReference>
<dbReference type="InterPro" id="IPR000873">
    <property type="entry name" value="AMP-dep_synth/lig_dom"/>
</dbReference>
<dbReference type="PANTHER" id="PTHR43201:SF5">
    <property type="entry name" value="MEDIUM-CHAIN ACYL-COA LIGASE ACSF2, MITOCHONDRIAL"/>
    <property type="match status" value="1"/>
</dbReference>
<dbReference type="Pfam" id="PF00501">
    <property type="entry name" value="AMP-binding"/>
    <property type="match status" value="1"/>
</dbReference>
<dbReference type="NCBIfam" id="NF009233">
    <property type="entry name" value="PRK12583.1"/>
    <property type="match status" value="1"/>
</dbReference>
<dbReference type="InterPro" id="IPR045851">
    <property type="entry name" value="AMP-bd_C_sf"/>
</dbReference>
<dbReference type="FunFam" id="3.40.50.12780:FF:000003">
    <property type="entry name" value="Long-chain-fatty-acid--CoA ligase FadD"/>
    <property type="match status" value="1"/>
</dbReference>
<dbReference type="EMBL" id="RQIS01000008">
    <property type="protein sequence ID" value="RQH06090.1"/>
    <property type="molecule type" value="Genomic_DNA"/>
</dbReference>